<evidence type="ECO:0008006" key="10">
    <source>
        <dbReference type="Google" id="ProtNLM"/>
    </source>
</evidence>
<dbReference type="PANTHER" id="PTHR13793">
    <property type="entry name" value="PHD FINGER PROTEINS"/>
    <property type="match status" value="1"/>
</dbReference>
<dbReference type="PROSITE" id="PS51805">
    <property type="entry name" value="EPHD"/>
    <property type="match status" value="1"/>
</dbReference>
<feature type="domain" description="PHD-type" evidence="6">
    <location>
        <begin position="654"/>
        <end position="707"/>
    </location>
</feature>
<evidence type="ECO:0000256" key="3">
    <source>
        <dbReference type="ARBA" id="ARBA00022833"/>
    </source>
</evidence>
<dbReference type="Gramene" id="TraesCAD_scaffold_092883_01G000100.1">
    <property type="protein sequence ID" value="TraesCAD_scaffold_092883_01G000100.1"/>
    <property type="gene ID" value="TraesCAD_scaffold_092883_01G000100"/>
</dbReference>
<dbReference type="Gramene" id="TraesRN3D0100257200.1">
    <property type="protein sequence ID" value="TraesRN3D0100257200.1"/>
    <property type="gene ID" value="TraesRN3D0100257200"/>
</dbReference>
<proteinExistence type="predicted"/>
<dbReference type="SUPFAM" id="SSF57903">
    <property type="entry name" value="FYVE/PHD zinc finger"/>
    <property type="match status" value="1"/>
</dbReference>
<dbReference type="OrthoDB" id="20839at2759"/>
<sequence>MAFPSISAFRLSSSHRRLLLKFVSPIPRALASIPIPKVFRLRRDHLSPSSLLGQITPRTASLFHSQITDPNLAAPPMEIARDAAASGGRSIRDLPPSKRFKFVGSNLGPMPCPPLPAKKRALPPLPEAAPAAACLPAKKRAYALPLDAVSPACLPAKKRVHVRPPPPEDSAPPPSVPSKKPPLAPVKKHVGVPPLPERVVNATPSVPAKKRVQAPSPPEFAAAPSHVPVKNHVQLPPRPESVLAATPSVPAKKRVQAPSPLEHAAPPPAVPAKKRVHAPSPLGYAAAPVAVPAKPSVLVPSCPEVVAVAPSVQANKRLPWQSPPEDASARAPVCLPANKRVMSQFIPPSASPPLKSDGALVGAVKEACPQGFVESGAATYPRVVNGAEASKDQVFQKSRRTNTAKRASDLHCKKLSDVISGMQFEVQAEELKEFEPASDLHCKKLSEVVGSMQSEVHAEELKKFEQTSDLHCKKLSDVVDGTQSEVQAEVLNKFEQASDLHCKKVSDVVGSMQSEVQAEELKKFEQPSDLPCKKLSDAVNGTQSEVQAEALKKFEKTSDLHCKKLSNVVNGEQSEAQAGVLEKFEQTTDLHGKKLPNVVVDEQCQVQAEALKKPDHAIDPKVAAPAREEEHTKEDEEVAAERRQDALAEEDDDGILCAVCRSTDGDPSDPIVFCDGCDLMVHATCYGNPLAQSIPDGDWFCSLCSGKPPAAAVGKKGKPARPPCRLCPARGGAMKRTTDGAWAHIACALLVPEVFFRDPDGREGIDCSLVPGRRFTRRCYVCESSRGCALECSQPKCDLGFHVSCGLNGGLCIEYREEKGGGVVAGFCREHTKLWEKQQLTGKYKIVSRGQQ</sequence>
<dbReference type="RefSeq" id="XP_044355702.1">
    <property type="nucleotide sequence ID" value="XM_044499767.1"/>
</dbReference>
<feature type="compositionally biased region" description="Basic and acidic residues" evidence="5">
    <location>
        <begin position="626"/>
        <end position="646"/>
    </location>
</feature>
<feature type="compositionally biased region" description="Pro residues" evidence="5">
    <location>
        <begin position="163"/>
        <end position="184"/>
    </location>
</feature>
<dbReference type="AlphaFoldDB" id="A0A3B6GPL4"/>
<dbReference type="InterPro" id="IPR011011">
    <property type="entry name" value="Znf_FYVE_PHD"/>
</dbReference>
<dbReference type="STRING" id="4565.A0A3B6GPL4"/>
<dbReference type="Gramene" id="TraesCS3D02G116200.1">
    <property type="protein sequence ID" value="TraesCS3D02G116200.1"/>
    <property type="gene ID" value="TraesCS3D02G116200"/>
</dbReference>
<feature type="region of interest" description="Disordered" evidence="5">
    <location>
        <begin position="615"/>
        <end position="647"/>
    </location>
</feature>
<dbReference type="Gramene" id="TraesROB_scaffold_073756_01G000100.1">
    <property type="protein sequence ID" value="TraesROB_scaffold_073756_01G000100.1"/>
    <property type="gene ID" value="TraesROB_scaffold_073756_01G000100"/>
</dbReference>
<dbReference type="Gramene" id="TraesWEE_scaffold_061678_01G000200.1">
    <property type="protein sequence ID" value="TraesWEE_scaffold_061678_01G000200.1"/>
    <property type="gene ID" value="TraesWEE_scaffold_061678_01G000200"/>
</dbReference>
<gene>
    <name evidence="8" type="primary">LOC123077488</name>
</gene>
<dbReference type="Proteomes" id="UP000019116">
    <property type="component" value="Chromosome 3D"/>
</dbReference>
<evidence type="ECO:0000259" key="7">
    <source>
        <dbReference type="PROSITE" id="PS51805"/>
    </source>
</evidence>
<keyword evidence="3" id="KW-0862">Zinc</keyword>
<evidence type="ECO:0000256" key="1">
    <source>
        <dbReference type="ARBA" id="ARBA00022723"/>
    </source>
</evidence>
<dbReference type="CDD" id="cd15571">
    <property type="entry name" value="ePHD"/>
    <property type="match status" value="1"/>
</dbReference>
<dbReference type="Gramene" id="TraesCLE_scaffold_074580_01G000100.1">
    <property type="protein sequence ID" value="TraesCLE_scaffold_074580_01G000100.1"/>
    <property type="gene ID" value="TraesCLE_scaffold_074580_01G000100"/>
</dbReference>
<dbReference type="InterPro" id="IPR013083">
    <property type="entry name" value="Znf_RING/FYVE/PHD"/>
</dbReference>
<dbReference type="InterPro" id="IPR019786">
    <property type="entry name" value="Zinc_finger_PHD-type_CS"/>
</dbReference>
<dbReference type="GO" id="GO:0008270">
    <property type="term" value="F:zinc ion binding"/>
    <property type="evidence" value="ECO:0007669"/>
    <property type="project" value="UniProtKB-KW"/>
</dbReference>
<dbReference type="InterPro" id="IPR034732">
    <property type="entry name" value="EPHD"/>
</dbReference>
<dbReference type="Gramene" id="TraesJUL3D03G01849960.1">
    <property type="protein sequence ID" value="TraesJUL3D03G01849960.1"/>
    <property type="gene ID" value="TraesJUL3D03G01849960"/>
</dbReference>
<dbReference type="GeneID" id="123077488"/>
<evidence type="ECO:0000313" key="9">
    <source>
        <dbReference type="Proteomes" id="UP000019116"/>
    </source>
</evidence>
<dbReference type="PROSITE" id="PS50016">
    <property type="entry name" value="ZF_PHD_2"/>
    <property type="match status" value="1"/>
</dbReference>
<evidence type="ECO:0000256" key="4">
    <source>
        <dbReference type="PROSITE-ProRule" id="PRU00146"/>
    </source>
</evidence>
<reference evidence="8" key="2">
    <citation type="submission" date="2018-10" db="UniProtKB">
        <authorList>
            <consortium name="EnsemblPlants"/>
        </authorList>
    </citation>
    <scope>IDENTIFICATION</scope>
</reference>
<evidence type="ECO:0000256" key="5">
    <source>
        <dbReference type="SAM" id="MobiDB-lite"/>
    </source>
</evidence>
<dbReference type="PANTHER" id="PTHR13793:SF148">
    <property type="entry name" value="RING_FYVE_PHD ZINC FINGER SUPERFAMILY PROTEIN"/>
    <property type="match status" value="1"/>
</dbReference>
<dbReference type="Pfam" id="PF00628">
    <property type="entry name" value="PHD"/>
    <property type="match status" value="1"/>
</dbReference>
<feature type="domain" description="PHD-type" evidence="7">
    <location>
        <begin position="721"/>
        <end position="832"/>
    </location>
</feature>
<evidence type="ECO:0000313" key="8">
    <source>
        <dbReference type="EnsemblPlants" id="TraesCS3D02G116200.1"/>
    </source>
</evidence>
<dbReference type="InterPro" id="IPR001965">
    <property type="entry name" value="Znf_PHD"/>
</dbReference>
<keyword evidence="9" id="KW-1185">Reference proteome</keyword>
<name>A0A3B6GPL4_WHEAT</name>
<organism evidence="8">
    <name type="scientific">Triticum aestivum</name>
    <name type="common">Wheat</name>
    <dbReference type="NCBI Taxonomy" id="4565"/>
    <lineage>
        <taxon>Eukaryota</taxon>
        <taxon>Viridiplantae</taxon>
        <taxon>Streptophyta</taxon>
        <taxon>Embryophyta</taxon>
        <taxon>Tracheophyta</taxon>
        <taxon>Spermatophyta</taxon>
        <taxon>Magnoliopsida</taxon>
        <taxon>Liliopsida</taxon>
        <taxon>Poales</taxon>
        <taxon>Poaceae</taxon>
        <taxon>BOP clade</taxon>
        <taxon>Pooideae</taxon>
        <taxon>Triticodae</taxon>
        <taxon>Triticeae</taxon>
        <taxon>Triticinae</taxon>
        <taxon>Triticum</taxon>
    </lineage>
</organism>
<protein>
    <recommendedName>
        <fullName evidence="10">PHD-type domain-containing protein</fullName>
    </recommendedName>
</protein>
<dbReference type="Pfam" id="PF13832">
    <property type="entry name" value="zf-HC5HC2H_2"/>
    <property type="match status" value="1"/>
</dbReference>
<dbReference type="SMR" id="A0A3B6GPL4"/>
<keyword evidence="2 4" id="KW-0863">Zinc-finger</keyword>
<dbReference type="EnsemblPlants" id="TraesCS3D02G116200.1">
    <property type="protein sequence ID" value="TraesCS3D02G116200.1"/>
    <property type="gene ID" value="TraesCS3D02G116200"/>
</dbReference>
<dbReference type="Gene3D" id="3.30.40.10">
    <property type="entry name" value="Zinc/RING finger domain, C3HC4 (zinc finger)"/>
    <property type="match status" value="2"/>
</dbReference>
<evidence type="ECO:0000259" key="6">
    <source>
        <dbReference type="PROSITE" id="PS50016"/>
    </source>
</evidence>
<dbReference type="SMART" id="SM00249">
    <property type="entry name" value="PHD"/>
    <property type="match status" value="2"/>
</dbReference>
<dbReference type="InterPro" id="IPR050701">
    <property type="entry name" value="Histone_Mod_Regulator"/>
</dbReference>
<keyword evidence="1" id="KW-0479">Metal-binding</keyword>
<feature type="region of interest" description="Disordered" evidence="5">
    <location>
        <begin position="159"/>
        <end position="275"/>
    </location>
</feature>
<dbReference type="CDD" id="cd15492">
    <property type="entry name" value="PHD_BRPF_JADE_like"/>
    <property type="match status" value="1"/>
</dbReference>
<dbReference type="PROSITE" id="PS01359">
    <property type="entry name" value="ZF_PHD_1"/>
    <property type="match status" value="1"/>
</dbReference>
<reference evidence="8" key="1">
    <citation type="submission" date="2018-08" db="EMBL/GenBank/DDBJ databases">
        <authorList>
            <person name="Rossello M."/>
        </authorList>
    </citation>
    <scope>NUCLEOTIDE SEQUENCE [LARGE SCALE GENOMIC DNA]</scope>
    <source>
        <strain evidence="8">cv. Chinese Spring</strain>
    </source>
</reference>
<accession>A0A3B6GPL4</accession>
<dbReference type="GO" id="GO:0006357">
    <property type="term" value="P:regulation of transcription by RNA polymerase II"/>
    <property type="evidence" value="ECO:0000318"/>
    <property type="project" value="GO_Central"/>
</dbReference>
<dbReference type="Gramene" id="TraesCS3D03G0241400.1">
    <property type="protein sequence ID" value="TraesCS3D03G0241400.1.CDS"/>
    <property type="gene ID" value="TraesCS3D03G0241400"/>
</dbReference>
<evidence type="ECO:0000256" key="2">
    <source>
        <dbReference type="ARBA" id="ARBA00022771"/>
    </source>
</evidence>
<dbReference type="InterPro" id="IPR019787">
    <property type="entry name" value="Znf_PHD-finger"/>
</dbReference>
<dbReference type="OMA" id="AKGCYIC"/>